<reference evidence="2 3" key="1">
    <citation type="submission" date="2014-03" db="EMBL/GenBank/DDBJ databases">
        <title>Genomics of Bifidobacteria.</title>
        <authorList>
            <person name="Ventura M."/>
            <person name="Milani C."/>
            <person name="Lugli G.A."/>
        </authorList>
    </citation>
    <scope>NUCLEOTIDE SEQUENCE [LARGE SCALE GENOMIC DNA]</scope>
    <source>
        <strain evidence="2 3">LMG 11592</strain>
    </source>
</reference>
<proteinExistence type="predicted"/>
<dbReference type="eggNOG" id="ENOG5033H72">
    <property type="taxonomic scope" value="Bacteria"/>
</dbReference>
<feature type="transmembrane region" description="Helical" evidence="1">
    <location>
        <begin position="130"/>
        <end position="153"/>
    </location>
</feature>
<feature type="transmembrane region" description="Helical" evidence="1">
    <location>
        <begin position="69"/>
        <end position="86"/>
    </location>
</feature>
<gene>
    <name evidence="2" type="ORF">BMIN_1065</name>
</gene>
<keyword evidence="1" id="KW-1133">Transmembrane helix</keyword>
<dbReference type="STRING" id="1693.BMIN_1065"/>
<evidence type="ECO:0008006" key="4">
    <source>
        <dbReference type="Google" id="ProtNLM"/>
    </source>
</evidence>
<keyword evidence="1" id="KW-0812">Transmembrane</keyword>
<evidence type="ECO:0000313" key="3">
    <source>
        <dbReference type="Proteomes" id="UP000029014"/>
    </source>
</evidence>
<organism evidence="2 3">
    <name type="scientific">Bifidobacterium minimum</name>
    <dbReference type="NCBI Taxonomy" id="1693"/>
    <lineage>
        <taxon>Bacteria</taxon>
        <taxon>Bacillati</taxon>
        <taxon>Actinomycetota</taxon>
        <taxon>Actinomycetes</taxon>
        <taxon>Bifidobacteriales</taxon>
        <taxon>Bifidobacteriaceae</taxon>
        <taxon>Bifidobacterium</taxon>
    </lineage>
</organism>
<evidence type="ECO:0000256" key="1">
    <source>
        <dbReference type="SAM" id="Phobius"/>
    </source>
</evidence>
<keyword evidence="3" id="KW-1185">Reference proteome</keyword>
<dbReference type="NCBIfam" id="NF038065">
    <property type="entry name" value="Pr6Pr"/>
    <property type="match status" value="1"/>
</dbReference>
<name>A0A087BRI0_9BIFI</name>
<feature type="transmembrane region" description="Helical" evidence="1">
    <location>
        <begin position="173"/>
        <end position="199"/>
    </location>
</feature>
<evidence type="ECO:0000313" key="2">
    <source>
        <dbReference type="EMBL" id="KFI73630.1"/>
    </source>
</evidence>
<dbReference type="InterPro" id="IPR049713">
    <property type="entry name" value="Pr6Pr-like"/>
</dbReference>
<sequence length="222" mass="23880">MGLTRIIAGVWRLAIAGLCFAATAEAWSIPNRWVYFTFQAGFLMGLVMVWAGAATILDGIQPPAWMKNGVTVYVVIVALMAFLLPSSEPSGSPLLPGASGAIVLHRVVPLMAVADFLLVDAHRRSRWEHVLVWMSYLPPYLAFVLIRGALWPHSGPAAGGSPYPYAVIDPSSVGWIQLGINCLELVVVLLGVALAVFIVDRMLPSSSIMGVAGRGRSSRSRR</sequence>
<accession>A0A087BRI0</accession>
<feature type="transmembrane region" description="Helical" evidence="1">
    <location>
        <begin position="36"/>
        <end position="57"/>
    </location>
</feature>
<keyword evidence="1" id="KW-0472">Membrane</keyword>
<dbReference type="AlphaFoldDB" id="A0A087BRI0"/>
<feature type="transmembrane region" description="Helical" evidence="1">
    <location>
        <begin position="98"/>
        <end position="118"/>
    </location>
</feature>
<comment type="caution">
    <text evidence="2">The sequence shown here is derived from an EMBL/GenBank/DDBJ whole genome shotgun (WGS) entry which is preliminary data.</text>
</comment>
<protein>
    <recommendedName>
        <fullName evidence="4">Permeases of the major facilitator superfamily</fullName>
    </recommendedName>
</protein>
<dbReference type="Proteomes" id="UP000029014">
    <property type="component" value="Unassembled WGS sequence"/>
</dbReference>
<dbReference type="EMBL" id="JGZD01000006">
    <property type="protein sequence ID" value="KFI73630.1"/>
    <property type="molecule type" value="Genomic_DNA"/>
</dbReference>